<dbReference type="EMBL" id="PZFK01000015">
    <property type="protein sequence ID" value="PTI29392.1"/>
    <property type="molecule type" value="Genomic_DNA"/>
</dbReference>
<comment type="caution">
    <text evidence="2">The sequence shown here is derived from an EMBL/GenBank/DDBJ whole genome shotgun (WGS) entry which is preliminary data.</text>
</comment>
<dbReference type="AlphaFoldDB" id="A0A2T4PSV0"/>
<gene>
    <name evidence="2" type="ORF">BU072_08535</name>
</gene>
<dbReference type="InterPro" id="IPR036873">
    <property type="entry name" value="Rhodanese-like_dom_sf"/>
</dbReference>
<dbReference type="STRING" id="1167632.GCA_000286335_01586"/>
<sequence length="119" mass="13587">MNKVEFLETYLSLYINHHEVLEDMENKTGKYVVIDVRNAPKKVKKDKIKHSVEIPAKDLKNHLSSLGKDKIYVVYDWTGGTILGKAALLDFYKNGFEAYELGGALEGWKGMNLPLEEIE</sequence>
<dbReference type="GO" id="GO:0016740">
    <property type="term" value="F:transferase activity"/>
    <property type="evidence" value="ECO:0007669"/>
    <property type="project" value="UniProtKB-KW"/>
</dbReference>
<dbReference type="Proteomes" id="UP000241209">
    <property type="component" value="Unassembled WGS sequence"/>
</dbReference>
<evidence type="ECO:0000259" key="1">
    <source>
        <dbReference type="PROSITE" id="PS50206"/>
    </source>
</evidence>
<dbReference type="CDD" id="cd00158">
    <property type="entry name" value="RHOD"/>
    <property type="match status" value="1"/>
</dbReference>
<dbReference type="Gene3D" id="3.40.250.10">
    <property type="entry name" value="Rhodanese-like domain"/>
    <property type="match status" value="1"/>
</dbReference>
<feature type="domain" description="Rhodanese" evidence="1">
    <location>
        <begin position="27"/>
        <end position="117"/>
    </location>
</feature>
<dbReference type="PANTHER" id="PTHR43031">
    <property type="entry name" value="FAD-DEPENDENT OXIDOREDUCTASE"/>
    <property type="match status" value="1"/>
</dbReference>
<dbReference type="InterPro" id="IPR050229">
    <property type="entry name" value="GlpE_sulfurtransferase"/>
</dbReference>
<accession>A0A2T4PSV0</accession>
<dbReference type="SUPFAM" id="SSF52821">
    <property type="entry name" value="Rhodanese/Cell cycle control phosphatase"/>
    <property type="match status" value="1"/>
</dbReference>
<dbReference type="InterPro" id="IPR001763">
    <property type="entry name" value="Rhodanese-like_dom"/>
</dbReference>
<evidence type="ECO:0000313" key="3">
    <source>
        <dbReference type="Proteomes" id="UP000241209"/>
    </source>
</evidence>
<protein>
    <submittedName>
        <fullName evidence="2">Sulfurtransferase</fullName>
    </submittedName>
</protein>
<dbReference type="Pfam" id="PF00581">
    <property type="entry name" value="Rhodanese"/>
    <property type="match status" value="1"/>
</dbReference>
<dbReference type="PROSITE" id="PS50206">
    <property type="entry name" value="RHODANESE_3"/>
    <property type="match status" value="1"/>
</dbReference>
<evidence type="ECO:0000313" key="2">
    <source>
        <dbReference type="EMBL" id="PTI29392.1"/>
    </source>
</evidence>
<proteinExistence type="predicted"/>
<dbReference type="PANTHER" id="PTHR43031:SF1">
    <property type="entry name" value="PYRIDINE NUCLEOTIDE-DISULPHIDE OXIDOREDUCTASE"/>
    <property type="match status" value="1"/>
</dbReference>
<dbReference type="SMART" id="SM00450">
    <property type="entry name" value="RHOD"/>
    <property type="match status" value="1"/>
</dbReference>
<dbReference type="RefSeq" id="WP_107557118.1">
    <property type="nucleotide sequence ID" value="NZ_PZFK01000015.1"/>
</dbReference>
<reference evidence="2 3" key="1">
    <citation type="journal article" date="2016" name="Front. Microbiol.">
        <title>Comprehensive Phylogenetic Analysis of Bovine Non-aureus Staphylococci Species Based on Whole-Genome Sequencing.</title>
        <authorList>
            <person name="Naushad S."/>
            <person name="Barkema H.W."/>
            <person name="Luby C."/>
            <person name="Condas L.A."/>
            <person name="Nobrega D.B."/>
            <person name="Carson D.A."/>
            <person name="De Buck J."/>
        </authorList>
    </citation>
    <scope>NUCLEOTIDE SEQUENCE [LARGE SCALE GENOMIC DNA]</scope>
    <source>
        <strain evidence="2 3">SNUC 2204</strain>
    </source>
</reference>
<name>A0A2T4PSV0_9STAP</name>
<keyword evidence="2" id="KW-0808">Transferase</keyword>
<organism evidence="2 3">
    <name type="scientific">Mammaliicoccus vitulinus</name>
    <dbReference type="NCBI Taxonomy" id="71237"/>
    <lineage>
        <taxon>Bacteria</taxon>
        <taxon>Bacillati</taxon>
        <taxon>Bacillota</taxon>
        <taxon>Bacilli</taxon>
        <taxon>Bacillales</taxon>
        <taxon>Staphylococcaceae</taxon>
        <taxon>Mammaliicoccus</taxon>
    </lineage>
</organism>